<evidence type="ECO:0000313" key="2">
    <source>
        <dbReference type="EMBL" id="MBL0372031.1"/>
    </source>
</evidence>
<dbReference type="RefSeq" id="WP_201655955.1">
    <property type="nucleotide sequence ID" value="NZ_JAEQNC010000004.1"/>
</dbReference>
<evidence type="ECO:0000259" key="1">
    <source>
        <dbReference type="PROSITE" id="PS51707"/>
    </source>
</evidence>
<organism evidence="2 3">
    <name type="scientific">Rhizobium setariae</name>
    <dbReference type="NCBI Taxonomy" id="2801340"/>
    <lineage>
        <taxon>Bacteria</taxon>
        <taxon>Pseudomonadati</taxon>
        <taxon>Pseudomonadota</taxon>
        <taxon>Alphaproteobacteria</taxon>
        <taxon>Hyphomicrobiales</taxon>
        <taxon>Rhizobiaceae</taxon>
        <taxon>Rhizobium/Agrobacterium group</taxon>
        <taxon>Rhizobium</taxon>
    </lineage>
</organism>
<feature type="domain" description="CYTH" evidence="1">
    <location>
        <begin position="2"/>
        <end position="149"/>
    </location>
</feature>
<dbReference type="PIRSF" id="PIRSF016487">
    <property type="entry name" value="CYTH_UCP016487"/>
    <property type="match status" value="1"/>
</dbReference>
<dbReference type="PROSITE" id="PS51707">
    <property type="entry name" value="CYTH"/>
    <property type="match status" value="1"/>
</dbReference>
<dbReference type="InterPro" id="IPR023577">
    <property type="entry name" value="CYTH_domain"/>
</dbReference>
<dbReference type="EMBL" id="JAEQNC010000004">
    <property type="protein sequence ID" value="MBL0372031.1"/>
    <property type="molecule type" value="Genomic_DNA"/>
</dbReference>
<dbReference type="PANTHER" id="PTHR40114:SF1">
    <property type="entry name" value="SLR0698 PROTEIN"/>
    <property type="match status" value="1"/>
</dbReference>
<name>A0A936YSF4_9HYPH</name>
<dbReference type="SMART" id="SM01118">
    <property type="entry name" value="CYTH"/>
    <property type="match status" value="1"/>
</dbReference>
<sequence>MPKEIERKFLVATDDWRKKAGPGKRMRQAIIMSEDRRSLRIRAIDQKKARLTLKIGISGMSRHEFEYDVPIDEAEELLTLANGTTIAKTRYEVKHGKFVWEVDVYEGALAGLVVAEVEMKSETDQPQLPPWLGQEVTGDKRYSNQSLAEGSLGENLRDGI</sequence>
<dbReference type="AlphaFoldDB" id="A0A936YSF4"/>
<evidence type="ECO:0000313" key="3">
    <source>
        <dbReference type="Proteomes" id="UP000633219"/>
    </source>
</evidence>
<reference evidence="2" key="1">
    <citation type="submission" date="2021-01" db="EMBL/GenBank/DDBJ databases">
        <title>Rhizobium sp. strain KVB221 16S ribosomal RNA gene Genome sequencing and assembly.</title>
        <authorList>
            <person name="Kang M."/>
        </authorList>
    </citation>
    <scope>NUCLEOTIDE SEQUENCE</scope>
    <source>
        <strain evidence="2">KVB221</strain>
    </source>
</reference>
<dbReference type="CDD" id="cd07891">
    <property type="entry name" value="CYTH-like_CthTTM-like_1"/>
    <property type="match status" value="1"/>
</dbReference>
<dbReference type="Proteomes" id="UP000633219">
    <property type="component" value="Unassembled WGS sequence"/>
</dbReference>
<keyword evidence="3" id="KW-1185">Reference proteome</keyword>
<dbReference type="InterPro" id="IPR033469">
    <property type="entry name" value="CYTH-like_dom_sf"/>
</dbReference>
<protein>
    <submittedName>
        <fullName evidence="2">CYTH domain-containing protein</fullName>
    </submittedName>
</protein>
<dbReference type="Pfam" id="PF01928">
    <property type="entry name" value="CYTH"/>
    <property type="match status" value="1"/>
</dbReference>
<dbReference type="Gene3D" id="2.40.320.10">
    <property type="entry name" value="Hypothetical Protein Pfu-838710-001"/>
    <property type="match status" value="1"/>
</dbReference>
<gene>
    <name evidence="2" type="ORF">JJB09_08320</name>
</gene>
<dbReference type="SUPFAM" id="SSF55154">
    <property type="entry name" value="CYTH-like phosphatases"/>
    <property type="match status" value="1"/>
</dbReference>
<comment type="caution">
    <text evidence="2">The sequence shown here is derived from an EMBL/GenBank/DDBJ whole genome shotgun (WGS) entry which is preliminary data.</text>
</comment>
<dbReference type="InterPro" id="IPR012042">
    <property type="entry name" value="NeuTTM/CthTTM-like"/>
</dbReference>
<dbReference type="PANTHER" id="PTHR40114">
    <property type="entry name" value="SLR0698 PROTEIN"/>
    <property type="match status" value="1"/>
</dbReference>
<proteinExistence type="predicted"/>
<accession>A0A936YSF4</accession>